<feature type="compositionally biased region" description="Basic and acidic residues" evidence="1">
    <location>
        <begin position="532"/>
        <end position="541"/>
    </location>
</feature>
<proteinExistence type="predicted"/>
<comment type="caution">
    <text evidence="2">The sequence shown here is derived from an EMBL/GenBank/DDBJ whole genome shotgun (WGS) entry which is preliminary data.</text>
</comment>
<feature type="compositionally biased region" description="Pro residues" evidence="1">
    <location>
        <begin position="569"/>
        <end position="591"/>
    </location>
</feature>
<organism evidence="2 3">
    <name type="scientific">Ramalina farinacea</name>
    <dbReference type="NCBI Taxonomy" id="258253"/>
    <lineage>
        <taxon>Eukaryota</taxon>
        <taxon>Fungi</taxon>
        <taxon>Dikarya</taxon>
        <taxon>Ascomycota</taxon>
        <taxon>Pezizomycotina</taxon>
        <taxon>Lecanoromycetes</taxon>
        <taxon>OSLEUM clade</taxon>
        <taxon>Lecanoromycetidae</taxon>
        <taxon>Lecanorales</taxon>
        <taxon>Lecanorineae</taxon>
        <taxon>Ramalinaceae</taxon>
        <taxon>Ramalina</taxon>
    </lineage>
</organism>
<dbReference type="PANTHER" id="PTHR39596">
    <property type="match status" value="1"/>
</dbReference>
<reference evidence="2" key="1">
    <citation type="journal article" date="2023" name="Genome Biol. Evol.">
        <title>First Whole Genome Sequence and Flow Cytometry Genome Size Data for the Lichen-Forming Fungus Ramalina farinacea (Ascomycota).</title>
        <authorList>
            <person name="Llewellyn T."/>
            <person name="Mian S."/>
            <person name="Hill R."/>
            <person name="Leitch I.J."/>
            <person name="Gaya E."/>
        </authorList>
    </citation>
    <scope>NUCLEOTIDE SEQUENCE</scope>
    <source>
        <strain evidence="2">LIQ254RAFAR</strain>
    </source>
</reference>
<sequence>MPPSSWSLTYELLTRHGVDSDVARSNAINDLRYWELKEVAAILERIRRPSRNFSYFRHAAASEANAGSRPWRSQSSLASWVSPPRVLMEQSARDETALCVDKRGQWALKRAGYVALSHVWVEGLQRDKTHQGLSSAQVDAIFALLQSRDVQAEWVWTDVLVIPDGGTPDNERLTTDIINTMPQVYSRADAVIVIDAMVLQLHARNHIDVAVALACGKWATRVWTFQEIKLASRAQILTATSCFDFGSTVNAIEKLRVQDHLKYNYLWLHLGTMVKDEARGLSIPDLIMNCGTRKSGMDIDYARAFFPVLGLKWKAGMTREQGMQRIYTSYRCHSSRIACFYGAPRLNIMPAWAPLTFNNLEGFVTSPMEWEDRGIRGEWYAVRILKTVHTFVNAARFVFELTVDCPSDTSLQCVCAPNENKEVIQAVQATIERGRSYLLTAQPSTGMLDQEYARIGMLVERAEVNEEDAFEAAVYCAVAIPSRSQLGESKETILLRHWSPMVEDDLYNQVKYILYTQGMDSQPSSALQHESQSTHEPHDSIDDPASAIITTHSPSSPQASRGPADRLLMPPPLPPRRPSQSSPPPLPARPK</sequence>
<feature type="region of interest" description="Disordered" evidence="1">
    <location>
        <begin position="523"/>
        <end position="591"/>
    </location>
</feature>
<dbReference type="Proteomes" id="UP001161017">
    <property type="component" value="Unassembled WGS sequence"/>
</dbReference>
<evidence type="ECO:0000313" key="2">
    <source>
        <dbReference type="EMBL" id="MDI1488197.1"/>
    </source>
</evidence>
<protein>
    <submittedName>
        <fullName evidence="2">Uncharacterized protein</fullName>
    </submittedName>
</protein>
<feature type="compositionally biased region" description="Polar residues" evidence="1">
    <location>
        <begin position="548"/>
        <end position="559"/>
    </location>
</feature>
<gene>
    <name evidence="2" type="ORF">OHK93_007471</name>
</gene>
<accession>A0AA43QLS1</accession>
<evidence type="ECO:0000256" key="1">
    <source>
        <dbReference type="SAM" id="MobiDB-lite"/>
    </source>
</evidence>
<evidence type="ECO:0000313" key="3">
    <source>
        <dbReference type="Proteomes" id="UP001161017"/>
    </source>
</evidence>
<keyword evidence="3" id="KW-1185">Reference proteome</keyword>
<name>A0AA43QLS1_9LECA</name>
<dbReference type="EMBL" id="JAPUFD010000007">
    <property type="protein sequence ID" value="MDI1488197.1"/>
    <property type="molecule type" value="Genomic_DNA"/>
</dbReference>
<dbReference type="PANTHER" id="PTHR39596:SF2">
    <property type="entry name" value="HET DOMAIN PROTEIN (AFU_ORTHOLOGUE AFUA_1G17550)-RELATED"/>
    <property type="match status" value="1"/>
</dbReference>
<dbReference type="AlphaFoldDB" id="A0AA43QLS1"/>